<dbReference type="GO" id="GO:0006412">
    <property type="term" value="P:translation"/>
    <property type="evidence" value="ECO:0007669"/>
    <property type="project" value="InterPro"/>
</dbReference>
<dbReference type="EMBL" id="CAFBQP010000001">
    <property type="protein sequence ID" value="CAB5051123.1"/>
    <property type="molecule type" value="Genomic_DNA"/>
</dbReference>
<dbReference type="InterPro" id="IPR036870">
    <property type="entry name" value="Ribosomal_bS18_sf"/>
</dbReference>
<gene>
    <name evidence="5" type="ORF">UFOPK2806_00980</name>
    <name evidence="6" type="ORF">UFOPK4306_00052</name>
</gene>
<comment type="similarity">
    <text evidence="1">Belongs to the bacterial ribosomal protein bS18 family.</text>
</comment>
<dbReference type="Pfam" id="PF01084">
    <property type="entry name" value="Ribosomal_S18"/>
    <property type="match status" value="1"/>
</dbReference>
<name>A0A6J6TTY2_9ZZZZ</name>
<dbReference type="PANTHER" id="PTHR13479:SF40">
    <property type="entry name" value="SMALL RIBOSOMAL SUBUNIT PROTEIN BS18M"/>
    <property type="match status" value="1"/>
</dbReference>
<dbReference type="NCBIfam" id="TIGR00165">
    <property type="entry name" value="S18"/>
    <property type="match status" value="1"/>
</dbReference>
<sequence>MSNKKPRPPRAKDSTKKIRKKTSVLTSEKVDYVDYKDVNLLGRFVSDRSKIKARRVNGNDVQQQNEIARAIKNAREMALLPYTKRVSSQRTSRGDREGREGRGGSAPEAVVDQVVDLGADVGTDEVEGGGDE</sequence>
<dbReference type="AlphaFoldDB" id="A0A6J6TTY2"/>
<evidence type="ECO:0000256" key="3">
    <source>
        <dbReference type="ARBA" id="ARBA00023274"/>
    </source>
</evidence>
<proteinExistence type="inferred from homology"/>
<evidence type="ECO:0000313" key="5">
    <source>
        <dbReference type="EMBL" id="CAB4750415.1"/>
    </source>
</evidence>
<keyword evidence="2" id="KW-0689">Ribosomal protein</keyword>
<feature type="region of interest" description="Disordered" evidence="4">
    <location>
        <begin position="1"/>
        <end position="20"/>
    </location>
</feature>
<dbReference type="Gene3D" id="4.10.640.10">
    <property type="entry name" value="Ribosomal protein S18"/>
    <property type="match status" value="1"/>
</dbReference>
<accession>A0A6J6TTY2</accession>
<feature type="compositionally biased region" description="Basic and acidic residues" evidence="4">
    <location>
        <begin position="92"/>
        <end position="102"/>
    </location>
</feature>
<dbReference type="EMBL" id="CAEZYY010000010">
    <property type="protein sequence ID" value="CAB4750415.1"/>
    <property type="molecule type" value="Genomic_DNA"/>
</dbReference>
<dbReference type="GO" id="GO:0070181">
    <property type="term" value="F:small ribosomal subunit rRNA binding"/>
    <property type="evidence" value="ECO:0007669"/>
    <property type="project" value="TreeGrafter"/>
</dbReference>
<evidence type="ECO:0000256" key="4">
    <source>
        <dbReference type="SAM" id="MobiDB-lite"/>
    </source>
</evidence>
<evidence type="ECO:0000256" key="1">
    <source>
        <dbReference type="ARBA" id="ARBA00005589"/>
    </source>
</evidence>
<evidence type="ECO:0000256" key="2">
    <source>
        <dbReference type="ARBA" id="ARBA00022980"/>
    </source>
</evidence>
<reference evidence="5" key="1">
    <citation type="submission" date="2020-05" db="EMBL/GenBank/DDBJ databases">
        <authorList>
            <person name="Chiriac C."/>
            <person name="Salcher M."/>
            <person name="Ghai R."/>
            <person name="Kavagutti S V."/>
        </authorList>
    </citation>
    <scope>NUCLEOTIDE SEQUENCE</scope>
</reference>
<dbReference type="GO" id="GO:0003735">
    <property type="term" value="F:structural constituent of ribosome"/>
    <property type="evidence" value="ECO:0007669"/>
    <property type="project" value="InterPro"/>
</dbReference>
<evidence type="ECO:0000313" key="6">
    <source>
        <dbReference type="EMBL" id="CAB5051123.1"/>
    </source>
</evidence>
<dbReference type="SUPFAM" id="SSF46911">
    <property type="entry name" value="Ribosomal protein S18"/>
    <property type="match status" value="1"/>
</dbReference>
<feature type="region of interest" description="Disordered" evidence="4">
    <location>
        <begin position="81"/>
        <end position="112"/>
    </location>
</feature>
<dbReference type="PRINTS" id="PR00974">
    <property type="entry name" value="RIBOSOMALS18"/>
</dbReference>
<dbReference type="GO" id="GO:0022627">
    <property type="term" value="C:cytosolic small ribosomal subunit"/>
    <property type="evidence" value="ECO:0007669"/>
    <property type="project" value="TreeGrafter"/>
</dbReference>
<dbReference type="PANTHER" id="PTHR13479">
    <property type="entry name" value="30S RIBOSOMAL PROTEIN S18"/>
    <property type="match status" value="1"/>
</dbReference>
<protein>
    <submittedName>
        <fullName evidence="5">Unannotated protein</fullName>
    </submittedName>
</protein>
<keyword evidence="3" id="KW-0687">Ribonucleoprotein</keyword>
<organism evidence="5">
    <name type="scientific">freshwater metagenome</name>
    <dbReference type="NCBI Taxonomy" id="449393"/>
    <lineage>
        <taxon>unclassified sequences</taxon>
        <taxon>metagenomes</taxon>
        <taxon>ecological metagenomes</taxon>
    </lineage>
</organism>
<dbReference type="HAMAP" id="MF_00270">
    <property type="entry name" value="Ribosomal_bS18"/>
    <property type="match status" value="1"/>
</dbReference>
<dbReference type="InterPro" id="IPR001648">
    <property type="entry name" value="Ribosomal_bS18"/>
</dbReference>